<keyword evidence="1" id="KW-0539">Nucleus</keyword>
<dbReference type="Pfam" id="PF00856">
    <property type="entry name" value="SET"/>
    <property type="match status" value="1"/>
</dbReference>
<dbReference type="KEGG" id="kng:KNAG_0C06190"/>
<dbReference type="OMA" id="WEGLIIC"/>
<dbReference type="STRING" id="1071383.J7R4D7"/>
<dbReference type="EC" id="2.1.1.-" evidence="1"/>
<organism evidence="3 4">
    <name type="scientific">Huiozyma naganishii (strain ATCC MYA-139 / BCRC 22969 / CBS 8797 / KCTC 17520 / NBRC 10181 / NCYC 3082 / Yp74L-3)</name>
    <name type="common">Yeast</name>
    <name type="synonym">Kazachstania naganishii</name>
    <dbReference type="NCBI Taxonomy" id="1071383"/>
    <lineage>
        <taxon>Eukaryota</taxon>
        <taxon>Fungi</taxon>
        <taxon>Dikarya</taxon>
        <taxon>Ascomycota</taxon>
        <taxon>Saccharomycotina</taxon>
        <taxon>Saccharomycetes</taxon>
        <taxon>Saccharomycetales</taxon>
        <taxon>Saccharomycetaceae</taxon>
        <taxon>Huiozyma</taxon>
    </lineage>
</organism>
<dbReference type="InterPro" id="IPR001214">
    <property type="entry name" value="SET_dom"/>
</dbReference>
<dbReference type="PANTHER" id="PTHR13271:SF34">
    <property type="entry name" value="N-LYSINE METHYLTRANSFERASE SETD6"/>
    <property type="match status" value="1"/>
</dbReference>
<dbReference type="PIRSF" id="PIRSF011771">
    <property type="entry name" value="RMS1_SET"/>
    <property type="match status" value="1"/>
</dbReference>
<protein>
    <recommendedName>
        <fullName evidence="1">Ribosomal lysine N-methyltransferase 4</fullName>
        <ecNumber evidence="1">2.1.1.-</ecNumber>
    </recommendedName>
</protein>
<feature type="domain" description="SET" evidence="2">
    <location>
        <begin position="25"/>
        <end position="266"/>
    </location>
</feature>
<evidence type="ECO:0000259" key="2">
    <source>
        <dbReference type="PROSITE" id="PS50280"/>
    </source>
</evidence>
<dbReference type="FunFam" id="3.90.1410.10:FF:000007">
    <property type="entry name" value="Ribosomal lysine N-methyltransferase 4"/>
    <property type="match status" value="1"/>
</dbReference>
<dbReference type="Gene3D" id="3.90.1410.10">
    <property type="entry name" value="set domain protein methyltransferase, domain 1"/>
    <property type="match status" value="1"/>
</dbReference>
<keyword evidence="4" id="KW-1185">Reference proteome</keyword>
<proteinExistence type="inferred from homology"/>
<dbReference type="GO" id="GO:0032259">
    <property type="term" value="P:methylation"/>
    <property type="evidence" value="ECO:0007669"/>
    <property type="project" value="UniProtKB-KW"/>
</dbReference>
<dbReference type="AlphaFoldDB" id="J7R4D7"/>
<dbReference type="eggNOG" id="KOG1338">
    <property type="taxonomic scope" value="Eukaryota"/>
</dbReference>
<dbReference type="SUPFAM" id="SSF82199">
    <property type="entry name" value="SET domain"/>
    <property type="match status" value="1"/>
</dbReference>
<keyword evidence="1" id="KW-0489">Methyltransferase</keyword>
<dbReference type="HOGENOM" id="CLU_017135_0_0_1"/>
<reference evidence="4" key="2">
    <citation type="submission" date="2012-08" db="EMBL/GenBank/DDBJ databases">
        <title>Genome sequence of Kazachstania naganishii.</title>
        <authorList>
            <person name="Gordon J.L."/>
            <person name="Armisen D."/>
            <person name="Proux-Wera E."/>
            <person name="OhEigeartaigh S.S."/>
            <person name="Byrne K.P."/>
            <person name="Wolfe K.H."/>
        </authorList>
    </citation>
    <scope>NUCLEOTIDE SEQUENCE [LARGE SCALE GENOMIC DNA]</scope>
    <source>
        <strain evidence="4">ATCC MYA-139 / BCRC 22969 / CBS 8797 / CCRC 22969 / KCTC 17520 / NBRC 10181 / NCYC 3082</strain>
    </source>
</reference>
<dbReference type="PANTHER" id="PTHR13271">
    <property type="entry name" value="UNCHARACTERIZED PUTATIVE METHYLTRANSFERASE"/>
    <property type="match status" value="1"/>
</dbReference>
<comment type="similarity">
    <text evidence="1">Belongs to the class V-like SAM-binding methyltransferase superfamily. Histone-lysine methyltransferase family. SETD6 subfamily.</text>
</comment>
<dbReference type="InterPro" id="IPR046341">
    <property type="entry name" value="SET_dom_sf"/>
</dbReference>
<evidence type="ECO:0000313" key="4">
    <source>
        <dbReference type="Proteomes" id="UP000006310"/>
    </source>
</evidence>
<dbReference type="InterPro" id="IPR050600">
    <property type="entry name" value="SETD3_SETD6_MTase"/>
</dbReference>
<dbReference type="EMBL" id="HE978316">
    <property type="protein sequence ID" value="CCK69715.1"/>
    <property type="molecule type" value="Genomic_DNA"/>
</dbReference>
<evidence type="ECO:0000256" key="1">
    <source>
        <dbReference type="PIRNR" id="PIRNR011771"/>
    </source>
</evidence>
<dbReference type="GeneID" id="34525395"/>
<dbReference type="Proteomes" id="UP000006310">
    <property type="component" value="Chromosome 3"/>
</dbReference>
<keyword evidence="1" id="KW-0808">Transferase</keyword>
<dbReference type="InterPro" id="IPR011383">
    <property type="entry name" value="N-lys_methylase_SETD6"/>
</dbReference>
<sequence>MANFADSTRAFVEWLQGPAEIVLSPKIKVDDLREVNQGRCVIAIEDIEKDEILFEVPRTTMLNVENCELSKRYPEIKNHLVESVGQWEGLIIALLFEWKVVGEKSKWWPYLQVLPKKTDMNQLIYWADDELELLKPSLILERVGADKAKEMFENVVDIINKSTLKEKDSYILKVTWENFLLVASIIMSYSFDVQDYVEEKEGGTDEEEDDNESENVRSLKCMIPLADTLNSNTHKCNAHLIHGSNLLEMRSIKAIKKGEQIYNIYGDHPNSEILRRYGYIEPDGSKFDFGEIPMETFIKIFMEKYPDTKAEELLVNVSNLLQTDPSLLEILEYEDVTFESCECYADGDIPDEFVLTIQILTVMLQLPGRGRMSSDEVSRQLRRVTKKCLQLLQAGKITDQCNSIWQMTIKERQSQYPEYAATSPDISQLESTRETSVSRKLMAHIVLHGEVKALKSCSSRLPEKYAIVPDTKLLNNISKRKSEDEGAKGRQKKRRH</sequence>
<reference evidence="3 4" key="1">
    <citation type="journal article" date="2011" name="Proc. Natl. Acad. Sci. U.S.A.">
        <title>Evolutionary erosion of yeast sex chromosomes by mating-type switching accidents.</title>
        <authorList>
            <person name="Gordon J.L."/>
            <person name="Armisen D."/>
            <person name="Proux-Wera E."/>
            <person name="Oheigeartaigh S.S."/>
            <person name="Byrne K.P."/>
            <person name="Wolfe K.H."/>
        </authorList>
    </citation>
    <scope>NUCLEOTIDE SEQUENCE [LARGE SCALE GENOMIC DNA]</scope>
    <source>
        <strain evidence="4">ATCC MYA-139 / BCRC 22969 / CBS 8797 / CCRC 22969 / KCTC 17520 / NBRC 10181 / NCYC 3082</strain>
    </source>
</reference>
<dbReference type="GO" id="GO:0005634">
    <property type="term" value="C:nucleus"/>
    <property type="evidence" value="ECO:0007669"/>
    <property type="project" value="UniProtKB-SubCell"/>
</dbReference>
<dbReference type="PROSITE" id="PS50280">
    <property type="entry name" value="SET"/>
    <property type="match status" value="1"/>
</dbReference>
<accession>J7R4D7</accession>
<dbReference type="GO" id="GO:0016279">
    <property type="term" value="F:protein-lysine N-methyltransferase activity"/>
    <property type="evidence" value="ECO:0007669"/>
    <property type="project" value="UniProtKB-UniRule"/>
</dbReference>
<comment type="function">
    <text evidence="1">S-adenosyl-L-methionine-dependent protein-lysine N-methyltransferase that monomethylates 60S ribosomal protein L42.</text>
</comment>
<keyword evidence="1" id="KW-0949">S-adenosyl-L-methionine</keyword>
<gene>
    <name evidence="3" type="primary">KNAG0C06190</name>
    <name evidence="3" type="ordered locus">KNAG_0C06190</name>
</gene>
<comment type="subcellular location">
    <subcellularLocation>
        <location evidence="1">Nucleus</location>
    </subcellularLocation>
</comment>
<name>J7R4D7_HUIN7</name>
<dbReference type="OrthoDB" id="341421at2759"/>
<dbReference type="RefSeq" id="XP_022463961.1">
    <property type="nucleotide sequence ID" value="XM_022607357.1"/>
</dbReference>
<evidence type="ECO:0000313" key="3">
    <source>
        <dbReference type="EMBL" id="CCK69715.1"/>
    </source>
</evidence>